<dbReference type="InterPro" id="IPR011711">
    <property type="entry name" value="GntR_C"/>
</dbReference>
<keyword evidence="2" id="KW-0238">DNA-binding</keyword>
<dbReference type="Pfam" id="PF00392">
    <property type="entry name" value="GntR"/>
    <property type="match status" value="1"/>
</dbReference>
<dbReference type="Pfam" id="PF07729">
    <property type="entry name" value="FCD"/>
    <property type="match status" value="1"/>
</dbReference>
<dbReference type="PANTHER" id="PTHR43537">
    <property type="entry name" value="TRANSCRIPTIONAL REGULATOR, GNTR FAMILY"/>
    <property type="match status" value="1"/>
</dbReference>
<dbReference type="Gene3D" id="1.10.10.10">
    <property type="entry name" value="Winged helix-like DNA-binding domain superfamily/Winged helix DNA-binding domain"/>
    <property type="match status" value="1"/>
</dbReference>
<gene>
    <name evidence="5" type="ORF">D6T64_00275</name>
</gene>
<dbReference type="AlphaFoldDB" id="A0A3A5N2B8"/>
<dbReference type="Gene3D" id="1.20.120.530">
    <property type="entry name" value="GntR ligand-binding domain-like"/>
    <property type="match status" value="1"/>
</dbReference>
<sequence>MDTSSGSNAYAALRAAILSLDLVPGEKLSERGLESMLEASRTPIRAALMRLENEGLTQRAGRGWQVTPIDLAEVRAVMEYREVVEAAAIALVIERAGDDELAALRSLIRSSPEEDNEETGLRDGGDFHVALSRLSRNKFFADAMSGALTRLSRTRWLEVRTAESRAHARTEHLEIIAAVRSRDAERAAALVISHSRGTRDRLLNHLSEERRRLRGRGYSIIESSTSPPPLITL</sequence>
<evidence type="ECO:0000256" key="1">
    <source>
        <dbReference type="ARBA" id="ARBA00023015"/>
    </source>
</evidence>
<evidence type="ECO:0000259" key="4">
    <source>
        <dbReference type="PROSITE" id="PS50949"/>
    </source>
</evidence>
<keyword evidence="3" id="KW-0804">Transcription</keyword>
<dbReference type="RefSeq" id="WP_119970313.1">
    <property type="nucleotide sequence ID" value="NZ_QZVS01000021.1"/>
</dbReference>
<feature type="domain" description="HTH gntR-type" evidence="4">
    <location>
        <begin position="3"/>
        <end position="69"/>
    </location>
</feature>
<reference evidence="5 6" key="1">
    <citation type="submission" date="2018-09" db="EMBL/GenBank/DDBJ databases">
        <title>Novel species of Cryobacterium.</title>
        <authorList>
            <person name="Liu Q."/>
            <person name="Xin Y.-H."/>
        </authorList>
    </citation>
    <scope>NUCLEOTIDE SEQUENCE [LARGE SCALE GENOMIC DNA]</scope>
    <source>
        <strain evidence="5 6">Hh39</strain>
    </source>
</reference>
<dbReference type="PROSITE" id="PS50949">
    <property type="entry name" value="HTH_GNTR"/>
    <property type="match status" value="1"/>
</dbReference>
<evidence type="ECO:0000313" key="6">
    <source>
        <dbReference type="Proteomes" id="UP000272015"/>
    </source>
</evidence>
<organism evidence="5 6">
    <name type="scientific">Cryobacterium melibiosiphilum</name>
    <dbReference type="NCBI Taxonomy" id="995039"/>
    <lineage>
        <taxon>Bacteria</taxon>
        <taxon>Bacillati</taxon>
        <taxon>Actinomycetota</taxon>
        <taxon>Actinomycetes</taxon>
        <taxon>Micrococcales</taxon>
        <taxon>Microbacteriaceae</taxon>
        <taxon>Cryobacterium</taxon>
    </lineage>
</organism>
<evidence type="ECO:0000256" key="3">
    <source>
        <dbReference type="ARBA" id="ARBA00023163"/>
    </source>
</evidence>
<dbReference type="EMBL" id="QZVS01000021">
    <property type="protein sequence ID" value="RJT92446.1"/>
    <property type="molecule type" value="Genomic_DNA"/>
</dbReference>
<dbReference type="SUPFAM" id="SSF46785">
    <property type="entry name" value="Winged helix' DNA-binding domain"/>
    <property type="match status" value="1"/>
</dbReference>
<proteinExistence type="predicted"/>
<dbReference type="InterPro" id="IPR036388">
    <property type="entry name" value="WH-like_DNA-bd_sf"/>
</dbReference>
<dbReference type="SMART" id="SM00895">
    <property type="entry name" value="FCD"/>
    <property type="match status" value="1"/>
</dbReference>
<dbReference type="OrthoDB" id="3289286at2"/>
<evidence type="ECO:0000313" key="5">
    <source>
        <dbReference type="EMBL" id="RJT92446.1"/>
    </source>
</evidence>
<dbReference type="SMART" id="SM00345">
    <property type="entry name" value="HTH_GNTR"/>
    <property type="match status" value="1"/>
</dbReference>
<dbReference type="InterPro" id="IPR008920">
    <property type="entry name" value="TF_FadR/GntR_C"/>
</dbReference>
<comment type="caution">
    <text evidence="5">The sequence shown here is derived from an EMBL/GenBank/DDBJ whole genome shotgun (WGS) entry which is preliminary data.</text>
</comment>
<dbReference type="InterPro" id="IPR036390">
    <property type="entry name" value="WH_DNA-bd_sf"/>
</dbReference>
<dbReference type="SUPFAM" id="SSF48008">
    <property type="entry name" value="GntR ligand-binding domain-like"/>
    <property type="match status" value="1"/>
</dbReference>
<dbReference type="GO" id="GO:0003677">
    <property type="term" value="F:DNA binding"/>
    <property type="evidence" value="ECO:0007669"/>
    <property type="project" value="UniProtKB-KW"/>
</dbReference>
<dbReference type="PANTHER" id="PTHR43537:SF45">
    <property type="entry name" value="GNTR FAMILY REGULATORY PROTEIN"/>
    <property type="match status" value="1"/>
</dbReference>
<dbReference type="GO" id="GO:0003700">
    <property type="term" value="F:DNA-binding transcription factor activity"/>
    <property type="evidence" value="ECO:0007669"/>
    <property type="project" value="InterPro"/>
</dbReference>
<name>A0A3A5N2B8_9MICO</name>
<protein>
    <submittedName>
        <fullName evidence="5">GntR family transcriptional regulator</fullName>
    </submittedName>
</protein>
<keyword evidence="6" id="KW-1185">Reference proteome</keyword>
<accession>A0A3A5N2B8</accession>
<dbReference type="Proteomes" id="UP000272015">
    <property type="component" value="Unassembled WGS sequence"/>
</dbReference>
<dbReference type="InterPro" id="IPR000524">
    <property type="entry name" value="Tscrpt_reg_HTH_GntR"/>
</dbReference>
<keyword evidence="1" id="KW-0805">Transcription regulation</keyword>
<evidence type="ECO:0000256" key="2">
    <source>
        <dbReference type="ARBA" id="ARBA00023125"/>
    </source>
</evidence>